<dbReference type="AlphaFoldDB" id="A0AA88DVW9"/>
<evidence type="ECO:0000256" key="1">
    <source>
        <dbReference type="SAM" id="MobiDB-lite"/>
    </source>
</evidence>
<evidence type="ECO:0000313" key="3">
    <source>
        <dbReference type="Proteomes" id="UP001187192"/>
    </source>
</evidence>
<reference evidence="2" key="1">
    <citation type="submission" date="2023-07" db="EMBL/GenBank/DDBJ databases">
        <title>draft genome sequence of fig (Ficus carica).</title>
        <authorList>
            <person name="Takahashi T."/>
            <person name="Nishimura K."/>
        </authorList>
    </citation>
    <scope>NUCLEOTIDE SEQUENCE</scope>
</reference>
<gene>
    <name evidence="2" type="ORF">TIFTF001_031797</name>
</gene>
<proteinExistence type="predicted"/>
<sequence>MPRKSSGETYVWDPAKEKRFLQKLDDFLSSNGGKQPTIQIYEVNNECNHLWHEGLRNKDLYYNVFEKNHAVGAFAFGSVTMGGGSTPSADFDFSMDNSGTHPIFEEEIDPTNGGMQGPRRRRPDEAGPSRSRGSAGKRKQKETQRMR</sequence>
<accession>A0AA88DVW9</accession>
<evidence type="ECO:0000313" key="2">
    <source>
        <dbReference type="EMBL" id="GMN62711.1"/>
    </source>
</evidence>
<protein>
    <submittedName>
        <fullName evidence="2">Uncharacterized protein</fullName>
    </submittedName>
</protein>
<feature type="region of interest" description="Disordered" evidence="1">
    <location>
        <begin position="90"/>
        <end position="147"/>
    </location>
</feature>
<name>A0AA88DVW9_FICCA</name>
<dbReference type="Proteomes" id="UP001187192">
    <property type="component" value="Unassembled WGS sequence"/>
</dbReference>
<dbReference type="EMBL" id="BTGU01000133">
    <property type="protein sequence ID" value="GMN62711.1"/>
    <property type="molecule type" value="Genomic_DNA"/>
</dbReference>
<organism evidence="2 3">
    <name type="scientific">Ficus carica</name>
    <name type="common">Common fig</name>
    <dbReference type="NCBI Taxonomy" id="3494"/>
    <lineage>
        <taxon>Eukaryota</taxon>
        <taxon>Viridiplantae</taxon>
        <taxon>Streptophyta</taxon>
        <taxon>Embryophyta</taxon>
        <taxon>Tracheophyta</taxon>
        <taxon>Spermatophyta</taxon>
        <taxon>Magnoliopsida</taxon>
        <taxon>eudicotyledons</taxon>
        <taxon>Gunneridae</taxon>
        <taxon>Pentapetalae</taxon>
        <taxon>rosids</taxon>
        <taxon>fabids</taxon>
        <taxon>Rosales</taxon>
        <taxon>Moraceae</taxon>
        <taxon>Ficeae</taxon>
        <taxon>Ficus</taxon>
    </lineage>
</organism>
<keyword evidence="3" id="KW-1185">Reference proteome</keyword>
<comment type="caution">
    <text evidence="2">The sequence shown here is derived from an EMBL/GenBank/DDBJ whole genome shotgun (WGS) entry which is preliminary data.</text>
</comment>